<proteinExistence type="inferred from homology"/>
<evidence type="ECO:0000256" key="1">
    <source>
        <dbReference type="ARBA" id="ARBA00005564"/>
    </source>
</evidence>
<keyword evidence="3" id="KW-1185">Reference proteome</keyword>
<evidence type="ECO:0000313" key="2">
    <source>
        <dbReference type="EMBL" id="MFD1050636.1"/>
    </source>
</evidence>
<dbReference type="Proteomes" id="UP001597045">
    <property type="component" value="Unassembled WGS sequence"/>
</dbReference>
<comment type="caution">
    <text evidence="2">The sequence shown here is derived from an EMBL/GenBank/DDBJ whole genome shotgun (WGS) entry which is preliminary data.</text>
</comment>
<dbReference type="InterPro" id="IPR050282">
    <property type="entry name" value="Cycloisomerase_2"/>
</dbReference>
<name>A0ABW3MJR8_9PSEU</name>
<dbReference type="InterPro" id="IPR015943">
    <property type="entry name" value="WD40/YVTN_repeat-like_dom_sf"/>
</dbReference>
<dbReference type="PANTHER" id="PTHR30344:SF1">
    <property type="entry name" value="6-PHOSPHOGLUCONOLACTONASE"/>
    <property type="match status" value="1"/>
</dbReference>
<dbReference type="SUPFAM" id="SSF51004">
    <property type="entry name" value="C-terminal (heme d1) domain of cytochrome cd1-nitrite reductase"/>
    <property type="match status" value="1"/>
</dbReference>
<dbReference type="Pfam" id="PF10282">
    <property type="entry name" value="Lactonase"/>
    <property type="match status" value="1"/>
</dbReference>
<accession>A0ABW3MJR8</accession>
<dbReference type="EMBL" id="JBHTIS010002985">
    <property type="protein sequence ID" value="MFD1050636.1"/>
    <property type="molecule type" value="Genomic_DNA"/>
</dbReference>
<dbReference type="InterPro" id="IPR019405">
    <property type="entry name" value="Lactonase_7-beta_prop"/>
</dbReference>
<protein>
    <submittedName>
        <fullName evidence="2">Lactonase family protein</fullName>
    </submittedName>
</protein>
<feature type="non-terminal residue" evidence="2">
    <location>
        <position position="1"/>
    </location>
</feature>
<reference evidence="3" key="1">
    <citation type="journal article" date="2019" name="Int. J. Syst. Evol. Microbiol.">
        <title>The Global Catalogue of Microorganisms (GCM) 10K type strain sequencing project: providing services to taxonomists for standard genome sequencing and annotation.</title>
        <authorList>
            <consortium name="The Broad Institute Genomics Platform"/>
            <consortium name="The Broad Institute Genome Sequencing Center for Infectious Disease"/>
            <person name="Wu L."/>
            <person name="Ma J."/>
        </authorList>
    </citation>
    <scope>NUCLEOTIDE SEQUENCE [LARGE SCALE GENOMIC DNA]</scope>
    <source>
        <strain evidence="3">JCM 31486</strain>
    </source>
</reference>
<dbReference type="InterPro" id="IPR011048">
    <property type="entry name" value="Haem_d1_sf"/>
</dbReference>
<dbReference type="PANTHER" id="PTHR30344">
    <property type="entry name" value="6-PHOSPHOGLUCONOLACTONASE-RELATED"/>
    <property type="match status" value="1"/>
</dbReference>
<gene>
    <name evidence="2" type="ORF">ACFQ1S_36485</name>
</gene>
<comment type="similarity">
    <text evidence="1">Belongs to the cycloisomerase 2 family.</text>
</comment>
<dbReference type="Gene3D" id="2.130.10.10">
    <property type="entry name" value="YVTN repeat-like/Quinoprotein amine dehydrogenase"/>
    <property type="match status" value="1"/>
</dbReference>
<organism evidence="2 3">
    <name type="scientific">Kibdelosporangium lantanae</name>
    <dbReference type="NCBI Taxonomy" id="1497396"/>
    <lineage>
        <taxon>Bacteria</taxon>
        <taxon>Bacillati</taxon>
        <taxon>Actinomycetota</taxon>
        <taxon>Actinomycetes</taxon>
        <taxon>Pseudonocardiales</taxon>
        <taxon>Pseudonocardiaceae</taxon>
        <taxon>Kibdelosporangium</taxon>
    </lineage>
</organism>
<evidence type="ECO:0000313" key="3">
    <source>
        <dbReference type="Proteomes" id="UP001597045"/>
    </source>
</evidence>
<sequence length="174" mass="18692">LDLTTGKLKQNQQLKLPSGAGPRHLTFHPNGRYAYILEELRSEITVAAWDPVSGRFTAGQVIGTLPSGTTVQNFPGEIQISGDGRYVYASNRGHDSLATFTTSETGDRLTFVTTTPTGGAYPRHFTLDPGGKWVYASNQNSNLLTWLPRDPATGKLSPSVGSVSVKAVAVVAFR</sequence>